<comment type="caution">
    <text evidence="1">The sequence shown here is derived from an EMBL/GenBank/DDBJ whole genome shotgun (WGS) entry which is preliminary data.</text>
</comment>
<protein>
    <submittedName>
        <fullName evidence="1">Uncharacterized protein</fullName>
    </submittedName>
</protein>
<dbReference type="Proteomes" id="UP000006028">
    <property type="component" value="Unassembled WGS sequence"/>
</dbReference>
<dbReference type="EMBL" id="AECU01000173">
    <property type="protein sequence ID" value="EFQ06277.1"/>
    <property type="molecule type" value="Genomic_DNA"/>
</dbReference>
<reference evidence="1 2" key="1">
    <citation type="submission" date="2010-08" db="EMBL/GenBank/DDBJ databases">
        <authorList>
            <person name="Weinstock G."/>
            <person name="Sodergren E."/>
            <person name="Clifton S."/>
            <person name="Fulton L."/>
            <person name="Fulton B."/>
            <person name="Courtney L."/>
            <person name="Fronick C."/>
            <person name="Harrison M."/>
            <person name="Strong C."/>
            <person name="Farmer C."/>
            <person name="Delahaunty K."/>
            <person name="Markovic C."/>
            <person name="Hall O."/>
            <person name="Minx P."/>
            <person name="Tomlinson C."/>
            <person name="Mitreva M."/>
            <person name="Hou S."/>
            <person name="Chen J."/>
            <person name="Wollam A."/>
            <person name="Pepin K.H."/>
            <person name="Johnson M."/>
            <person name="Bhonagiri V."/>
            <person name="Zhang X."/>
            <person name="Suruliraj S."/>
            <person name="Warren W."/>
            <person name="Chinwalla A."/>
            <person name="Mardis E.R."/>
            <person name="Wilson R.K."/>
        </authorList>
    </citation>
    <scope>NUCLEOTIDE SEQUENCE [LARGE SCALE GENOMIC DNA]</scope>
    <source>
        <strain evidence="1 2">KLE1255</strain>
    </source>
</reference>
<sequence length="44" mass="5007">MNEKRSCSPISKGFLPLLARNGVDCKEKEAQSSLWTVLSLWIRN</sequence>
<evidence type="ECO:0000313" key="2">
    <source>
        <dbReference type="Proteomes" id="UP000006028"/>
    </source>
</evidence>
<evidence type="ECO:0000313" key="1">
    <source>
        <dbReference type="EMBL" id="EFQ06277.1"/>
    </source>
</evidence>
<dbReference type="HOGENOM" id="CLU_3216481_0_0_9"/>
<accession>E2ZKN1</accession>
<organism evidence="1 2">
    <name type="scientific">Faecalibacterium cf. prausnitzii KLE1255</name>
    <dbReference type="NCBI Taxonomy" id="748224"/>
    <lineage>
        <taxon>Bacteria</taxon>
        <taxon>Bacillati</taxon>
        <taxon>Bacillota</taxon>
        <taxon>Clostridia</taxon>
        <taxon>Eubacteriales</taxon>
        <taxon>Oscillospiraceae</taxon>
        <taxon>Faecalibacterium</taxon>
    </lineage>
</organism>
<proteinExistence type="predicted"/>
<dbReference type="BioCyc" id="FCF748224-HMP:GTSS-1340-MONOMER"/>
<dbReference type="AlphaFoldDB" id="E2ZKN1"/>
<gene>
    <name evidence="1" type="ORF">HMPREF9436_02234</name>
</gene>
<name>E2ZKN1_9FIRM</name>